<dbReference type="AlphaFoldDB" id="A0A816AM81"/>
<proteinExistence type="predicted"/>
<evidence type="ECO:0000313" key="2">
    <source>
        <dbReference type="EMBL" id="CAF1597551.1"/>
    </source>
</evidence>
<evidence type="ECO:0000313" key="3">
    <source>
        <dbReference type="EMBL" id="CAF4472948.1"/>
    </source>
</evidence>
<protein>
    <submittedName>
        <fullName evidence="2">Uncharacterized protein</fullName>
    </submittedName>
</protein>
<dbReference type="EMBL" id="CAJNOQ010034983">
    <property type="protein sequence ID" value="CAF1597551.1"/>
    <property type="molecule type" value="Genomic_DNA"/>
</dbReference>
<name>A0A816AM81_9BILA</name>
<comment type="caution">
    <text evidence="2">The sequence shown here is derived from an EMBL/GenBank/DDBJ whole genome shotgun (WGS) entry which is preliminary data.</text>
</comment>
<feature type="chain" id="PRO_5044132168" evidence="1">
    <location>
        <begin position="27"/>
        <end position="179"/>
    </location>
</feature>
<dbReference type="Proteomes" id="UP000681722">
    <property type="component" value="Unassembled WGS sequence"/>
</dbReference>
<keyword evidence="1" id="KW-0732">Signal</keyword>
<evidence type="ECO:0000256" key="1">
    <source>
        <dbReference type="SAM" id="SignalP"/>
    </source>
</evidence>
<organism evidence="2 4">
    <name type="scientific">Didymodactylos carnosus</name>
    <dbReference type="NCBI Taxonomy" id="1234261"/>
    <lineage>
        <taxon>Eukaryota</taxon>
        <taxon>Metazoa</taxon>
        <taxon>Spiralia</taxon>
        <taxon>Gnathifera</taxon>
        <taxon>Rotifera</taxon>
        <taxon>Eurotatoria</taxon>
        <taxon>Bdelloidea</taxon>
        <taxon>Philodinida</taxon>
        <taxon>Philodinidae</taxon>
        <taxon>Didymodactylos</taxon>
    </lineage>
</organism>
<reference evidence="2" key="1">
    <citation type="submission" date="2021-02" db="EMBL/GenBank/DDBJ databases">
        <authorList>
            <person name="Nowell W R."/>
        </authorList>
    </citation>
    <scope>NUCLEOTIDE SEQUENCE</scope>
</reference>
<gene>
    <name evidence="2" type="ORF">GPM918_LOCUS42200</name>
    <name evidence="3" type="ORF">SRO942_LOCUS43393</name>
</gene>
<sequence>MVDTHIVPMTMICLMIVALWPNPYDTSPTGIKLKLIWIELPLKPQTNNIFVFCINQRDQHEILIEFTKDGFFTKAIKQPKIWFKCFEFKQLSDNDSNSFLYEIRSNGIPMNESDLLNCQLNQKFDPQNPTSLPLFDYIQRILSTGVVIDKFKYENRYDIQVIHRQRIFYLDDRLAGTCN</sequence>
<accession>A0A816AM81</accession>
<feature type="signal peptide" evidence="1">
    <location>
        <begin position="1"/>
        <end position="26"/>
    </location>
</feature>
<evidence type="ECO:0000313" key="4">
    <source>
        <dbReference type="Proteomes" id="UP000663829"/>
    </source>
</evidence>
<keyword evidence="4" id="KW-1185">Reference proteome</keyword>
<dbReference type="Proteomes" id="UP000663829">
    <property type="component" value="Unassembled WGS sequence"/>
</dbReference>
<dbReference type="EMBL" id="CAJOBC010101302">
    <property type="protein sequence ID" value="CAF4472948.1"/>
    <property type="molecule type" value="Genomic_DNA"/>
</dbReference>